<comment type="caution">
    <text evidence="1">The sequence shown here is derived from an EMBL/GenBank/DDBJ whole genome shotgun (WGS) entry which is preliminary data.</text>
</comment>
<sequence>MTVDPCLFMAASDNIGPSGGGNQKPKKDLRLKSSKKRGGGQVGVDPKGPITAGQQTSYTDKGEKPVRGKFVRFHHLTFWVGNAKQAASYYCDKMGFEPMAYKGLETGSREVVSHVIRQDKIMFAFESPLNPGNEEMGQHLMKHGDGVKDIAFQVEDCDFLIKTARERGAVIVKEPWVEQDNHGRVKYAVVQTYGDTTHTFIEYLGPYKGLFLPGYKEPLFRDVLLSTLPPGGLRFIDHIVGNQPDDQMVPISDWYQKCLMFHRFWSIDDKQIHTDYSSLRSIVVTNYEETIKMPINEPASGKRISQIQEYVDYNGGPGVQHIALNTSDIIESIVNLRARGMEFLSAPDTYYDTLRQKLETAKIKVKEDLDRLQELKILVDFDDKGYLLQIFTKPVQDRPTLFLEVIQRNNHFGFGAGNFKSLFEAIEKDQDARGNLKVLTPKGQAKAFY</sequence>
<dbReference type="EMBL" id="CM011683">
    <property type="protein sequence ID" value="TMS14463.1"/>
    <property type="molecule type" value="Genomic_DNA"/>
</dbReference>
<keyword evidence="2" id="KW-1185">Reference proteome</keyword>
<name>A0ACD3R528_LARCR</name>
<protein>
    <submittedName>
        <fullName evidence="1">Uncharacterized protein</fullName>
    </submittedName>
</protein>
<accession>A0ACD3R528</accession>
<reference evidence="1" key="1">
    <citation type="submission" date="2018-11" db="EMBL/GenBank/DDBJ databases">
        <title>The sequence and de novo assembly of Larimichthys crocea genome using PacBio and Hi-C technologies.</title>
        <authorList>
            <person name="Xu P."/>
            <person name="Chen B."/>
            <person name="Zhou Z."/>
            <person name="Ke Q."/>
            <person name="Wu Y."/>
            <person name="Bai H."/>
            <person name="Pu F."/>
        </authorList>
    </citation>
    <scope>NUCLEOTIDE SEQUENCE</scope>
    <source>
        <tissue evidence="1">Muscle</tissue>
    </source>
</reference>
<gene>
    <name evidence="1" type="ORF">E3U43_022943</name>
</gene>
<evidence type="ECO:0000313" key="1">
    <source>
        <dbReference type="EMBL" id="TMS14463.1"/>
    </source>
</evidence>
<evidence type="ECO:0000313" key="2">
    <source>
        <dbReference type="Proteomes" id="UP000793456"/>
    </source>
</evidence>
<dbReference type="Proteomes" id="UP000793456">
    <property type="component" value="Chromosome X"/>
</dbReference>
<organism evidence="1 2">
    <name type="scientific">Larimichthys crocea</name>
    <name type="common">Large yellow croaker</name>
    <name type="synonym">Pseudosciaena crocea</name>
    <dbReference type="NCBI Taxonomy" id="215358"/>
    <lineage>
        <taxon>Eukaryota</taxon>
        <taxon>Metazoa</taxon>
        <taxon>Chordata</taxon>
        <taxon>Craniata</taxon>
        <taxon>Vertebrata</taxon>
        <taxon>Euteleostomi</taxon>
        <taxon>Actinopterygii</taxon>
        <taxon>Neopterygii</taxon>
        <taxon>Teleostei</taxon>
        <taxon>Neoteleostei</taxon>
        <taxon>Acanthomorphata</taxon>
        <taxon>Eupercaria</taxon>
        <taxon>Sciaenidae</taxon>
        <taxon>Larimichthys</taxon>
    </lineage>
</organism>
<proteinExistence type="predicted"/>